<reference evidence="2 3" key="1">
    <citation type="journal article" date="2017" name="Genome Announc.">
        <title>Genome sequence of the saprophytic ascomycete Epicoccum nigrum ICMP 19927 strain isolated from New Zealand.</title>
        <authorList>
            <person name="Fokin M."/>
            <person name="Fleetwood D."/>
            <person name="Weir B.S."/>
            <person name="Villas-Boas S.G."/>
        </authorList>
    </citation>
    <scope>NUCLEOTIDE SEQUENCE [LARGE SCALE GENOMIC DNA]</scope>
    <source>
        <strain evidence="2 3">ICMP 19927</strain>
    </source>
</reference>
<name>A0A1Y2M2Z3_EPING</name>
<gene>
    <name evidence="2" type="ORF">B5807_04851</name>
</gene>
<keyword evidence="3" id="KW-1185">Reference proteome</keyword>
<dbReference type="AlphaFoldDB" id="A0A1Y2M2Z3"/>
<evidence type="ECO:0000313" key="2">
    <source>
        <dbReference type="EMBL" id="OSS50433.1"/>
    </source>
</evidence>
<protein>
    <submittedName>
        <fullName evidence="2">Uncharacterized protein</fullName>
    </submittedName>
</protein>
<evidence type="ECO:0000256" key="1">
    <source>
        <dbReference type="SAM" id="MobiDB-lite"/>
    </source>
</evidence>
<dbReference type="Proteomes" id="UP000193240">
    <property type="component" value="Unassembled WGS sequence"/>
</dbReference>
<dbReference type="InParanoid" id="A0A1Y2M2Z3"/>
<proteinExistence type="predicted"/>
<sequence length="133" mass="14807">MIELYLGDLNASLTVMSRGKRFHIFIVMDDFCGKQGDALVQTFLDYKKNMGDDPCAMEEFQEWMVRPCISHMEHFKPPTPRAAPLSLTEYLAPETVVLKLVNAEGSLEATMCPGNTPDTHSSTPRVALSDPTV</sequence>
<dbReference type="EMBL" id="KZ107842">
    <property type="protein sequence ID" value="OSS50433.1"/>
    <property type="molecule type" value="Genomic_DNA"/>
</dbReference>
<accession>A0A1Y2M2Z3</accession>
<evidence type="ECO:0000313" key="3">
    <source>
        <dbReference type="Proteomes" id="UP000193240"/>
    </source>
</evidence>
<feature type="region of interest" description="Disordered" evidence="1">
    <location>
        <begin position="110"/>
        <end position="133"/>
    </location>
</feature>
<organism evidence="2 3">
    <name type="scientific">Epicoccum nigrum</name>
    <name type="common">Soil fungus</name>
    <name type="synonym">Epicoccum purpurascens</name>
    <dbReference type="NCBI Taxonomy" id="105696"/>
    <lineage>
        <taxon>Eukaryota</taxon>
        <taxon>Fungi</taxon>
        <taxon>Dikarya</taxon>
        <taxon>Ascomycota</taxon>
        <taxon>Pezizomycotina</taxon>
        <taxon>Dothideomycetes</taxon>
        <taxon>Pleosporomycetidae</taxon>
        <taxon>Pleosporales</taxon>
        <taxon>Pleosporineae</taxon>
        <taxon>Didymellaceae</taxon>
        <taxon>Epicoccum</taxon>
    </lineage>
</organism>